<dbReference type="PANTHER" id="PTHR43662">
    <property type="match status" value="1"/>
</dbReference>
<dbReference type="SMART" id="SM00236">
    <property type="entry name" value="fCBD"/>
    <property type="match status" value="1"/>
</dbReference>
<dbReference type="InterPro" id="IPR000254">
    <property type="entry name" value="CBD"/>
</dbReference>
<dbReference type="EMBL" id="MU157897">
    <property type="protein sequence ID" value="KAF9524576.1"/>
    <property type="molecule type" value="Genomic_DNA"/>
</dbReference>
<feature type="compositionally biased region" description="Pro residues" evidence="2">
    <location>
        <begin position="379"/>
        <end position="392"/>
    </location>
</feature>
<name>A0A9P6E8E0_9AGAR</name>
<reference evidence="5" key="1">
    <citation type="submission" date="2020-11" db="EMBL/GenBank/DDBJ databases">
        <authorList>
            <consortium name="DOE Joint Genome Institute"/>
            <person name="Ahrendt S."/>
            <person name="Riley R."/>
            <person name="Andreopoulos W."/>
            <person name="Labutti K."/>
            <person name="Pangilinan J."/>
            <person name="Ruiz-Duenas F.J."/>
            <person name="Barrasa J.M."/>
            <person name="Sanchez-Garcia M."/>
            <person name="Camarero S."/>
            <person name="Miyauchi S."/>
            <person name="Serrano A."/>
            <person name="Linde D."/>
            <person name="Babiker R."/>
            <person name="Drula E."/>
            <person name="Ayuso-Fernandez I."/>
            <person name="Pacheco R."/>
            <person name="Padilla G."/>
            <person name="Ferreira P."/>
            <person name="Barriuso J."/>
            <person name="Kellner H."/>
            <person name="Castanera R."/>
            <person name="Alfaro M."/>
            <person name="Ramirez L."/>
            <person name="Pisabarro A.G."/>
            <person name="Kuo A."/>
            <person name="Tritt A."/>
            <person name="Lipzen A."/>
            <person name="He G."/>
            <person name="Yan M."/>
            <person name="Ng V."/>
            <person name="Cullen D."/>
            <person name="Martin F."/>
            <person name="Rosso M.-N."/>
            <person name="Henrissat B."/>
            <person name="Hibbett D."/>
            <person name="Martinez A.T."/>
            <person name="Grigoriev I.V."/>
        </authorList>
    </citation>
    <scope>NUCLEOTIDE SEQUENCE</scope>
    <source>
        <strain evidence="5">CBS 506.95</strain>
    </source>
</reference>
<keyword evidence="6" id="KW-1185">Reference proteome</keyword>
<dbReference type="SUPFAM" id="SSF57180">
    <property type="entry name" value="Cellulose-binding domain"/>
    <property type="match status" value="1"/>
</dbReference>
<sequence length="447" mass="48210">MWKVLAQLAVVAPFAHALLRFPCSQLVTQRFDPLVTPGIVSPHVHQIIGGNAFNISMDPNVDISKTSTCTTCKFQEDLSNYWTAVLYFKHPNGSFIRVPQMANQFVGSPNGGMTVYYIQPANNQKVTSFKPGFRMIVGNPMIRTKNVPANSAEARSLTFRCWGANFQSDPSYPHPGTGPLDTIALPPKACAGGIRANIFFPSCWDGVNLNPSDHASHMAYPIGDVPRDGLFFMGGSCPSTHPVRMPLLFMETAWDTRQFNNMWPTDGSQPFVLSMGDPTGYGQHADYVFGWQGDALQRAMDTCTDMSGQPDGCKALHTIPDATMNRCTQQVQVNEVVEGKYISALPGCNPVQNGPNDASMPSSCNAISTTGGVGGPAPTVAPPVVNPPPPVTTPSNPVYTPPPTPANPDAPMQTHYGQCGGQGYNGPTVCQSPYTCKAQNQWYSQCT</sequence>
<evidence type="ECO:0000256" key="3">
    <source>
        <dbReference type="SAM" id="SignalP"/>
    </source>
</evidence>
<dbReference type="GO" id="GO:0005975">
    <property type="term" value="P:carbohydrate metabolic process"/>
    <property type="evidence" value="ECO:0007669"/>
    <property type="project" value="InterPro"/>
</dbReference>
<dbReference type="PANTHER" id="PTHR43662:SF3">
    <property type="entry name" value="DOMAIN PROTEIN, PUTATIVE (AFU_ORTHOLOGUE AFUA_6G11970)-RELATED"/>
    <property type="match status" value="1"/>
</dbReference>
<dbReference type="InterPro" id="IPR035971">
    <property type="entry name" value="CBD_sf"/>
</dbReference>
<dbReference type="Pfam" id="PF09362">
    <property type="entry name" value="DUF1996"/>
    <property type="match status" value="1"/>
</dbReference>
<protein>
    <recommendedName>
        <fullName evidence="4">CBM1 domain-containing protein</fullName>
    </recommendedName>
</protein>
<dbReference type="GO" id="GO:0005576">
    <property type="term" value="C:extracellular region"/>
    <property type="evidence" value="ECO:0007669"/>
    <property type="project" value="InterPro"/>
</dbReference>
<gene>
    <name evidence="5" type="ORF">CPB83DRAFT_819981</name>
</gene>
<organism evidence="5 6">
    <name type="scientific">Crepidotus variabilis</name>
    <dbReference type="NCBI Taxonomy" id="179855"/>
    <lineage>
        <taxon>Eukaryota</taxon>
        <taxon>Fungi</taxon>
        <taxon>Dikarya</taxon>
        <taxon>Basidiomycota</taxon>
        <taxon>Agaricomycotina</taxon>
        <taxon>Agaricomycetes</taxon>
        <taxon>Agaricomycetidae</taxon>
        <taxon>Agaricales</taxon>
        <taxon>Agaricineae</taxon>
        <taxon>Crepidotaceae</taxon>
        <taxon>Crepidotus</taxon>
    </lineage>
</organism>
<feature type="domain" description="CBM1" evidence="4">
    <location>
        <begin position="411"/>
        <end position="447"/>
    </location>
</feature>
<dbReference type="OrthoDB" id="74764at2759"/>
<feature type="signal peptide" evidence="3">
    <location>
        <begin position="1"/>
        <end position="17"/>
    </location>
</feature>
<feature type="compositionally biased region" description="Pro residues" evidence="2">
    <location>
        <begin position="399"/>
        <end position="408"/>
    </location>
</feature>
<dbReference type="PROSITE" id="PS00562">
    <property type="entry name" value="CBM1_1"/>
    <property type="match status" value="1"/>
</dbReference>
<accession>A0A9P6E8E0</accession>
<dbReference type="InterPro" id="IPR018535">
    <property type="entry name" value="DUF1996"/>
</dbReference>
<evidence type="ECO:0000256" key="2">
    <source>
        <dbReference type="SAM" id="MobiDB-lite"/>
    </source>
</evidence>
<evidence type="ECO:0000259" key="4">
    <source>
        <dbReference type="PROSITE" id="PS51164"/>
    </source>
</evidence>
<evidence type="ECO:0000313" key="6">
    <source>
        <dbReference type="Proteomes" id="UP000807306"/>
    </source>
</evidence>
<dbReference type="GO" id="GO:0030248">
    <property type="term" value="F:cellulose binding"/>
    <property type="evidence" value="ECO:0007669"/>
    <property type="project" value="InterPro"/>
</dbReference>
<comment type="caution">
    <text evidence="5">The sequence shown here is derived from an EMBL/GenBank/DDBJ whole genome shotgun (WGS) entry which is preliminary data.</text>
</comment>
<dbReference type="Proteomes" id="UP000807306">
    <property type="component" value="Unassembled WGS sequence"/>
</dbReference>
<dbReference type="Pfam" id="PF00734">
    <property type="entry name" value="CBM_1"/>
    <property type="match status" value="1"/>
</dbReference>
<evidence type="ECO:0000256" key="1">
    <source>
        <dbReference type="ARBA" id="ARBA00022729"/>
    </source>
</evidence>
<evidence type="ECO:0000313" key="5">
    <source>
        <dbReference type="EMBL" id="KAF9524576.1"/>
    </source>
</evidence>
<feature type="region of interest" description="Disordered" evidence="2">
    <location>
        <begin position="375"/>
        <end position="414"/>
    </location>
</feature>
<keyword evidence="1 3" id="KW-0732">Signal</keyword>
<proteinExistence type="predicted"/>
<dbReference type="PROSITE" id="PS51164">
    <property type="entry name" value="CBM1_2"/>
    <property type="match status" value="1"/>
</dbReference>
<dbReference type="AlphaFoldDB" id="A0A9P6E8E0"/>
<feature type="chain" id="PRO_5040505392" description="CBM1 domain-containing protein" evidence="3">
    <location>
        <begin position="18"/>
        <end position="447"/>
    </location>
</feature>